<dbReference type="FunFam" id="1.20.1080.10:FF:000024">
    <property type="entry name" value="MIP aquaporin (Eurofung)"/>
    <property type="match status" value="1"/>
</dbReference>
<feature type="transmembrane region" description="Helical" evidence="11">
    <location>
        <begin position="177"/>
        <end position="196"/>
    </location>
</feature>
<reference evidence="12 13" key="1">
    <citation type="submission" date="2018-02" db="EMBL/GenBank/DDBJ databases">
        <title>Draft genome sequences of Elsinoe sp., causing black scab on jojoba.</title>
        <authorList>
            <person name="Stodart B."/>
            <person name="Jeffress S."/>
            <person name="Ash G."/>
            <person name="Arun Chinnappa K."/>
        </authorList>
    </citation>
    <scope>NUCLEOTIDE SEQUENCE [LARGE SCALE GENOMIC DNA]</scope>
    <source>
        <strain evidence="12 13">Hillstone_2</strain>
    </source>
</reference>
<feature type="transmembrane region" description="Helical" evidence="11">
    <location>
        <begin position="248"/>
        <end position="268"/>
    </location>
</feature>
<name>A0A4U7AV63_9PEZI</name>
<feature type="transmembrane region" description="Helical" evidence="11">
    <location>
        <begin position="203"/>
        <end position="223"/>
    </location>
</feature>
<proteinExistence type="inferred from homology"/>
<evidence type="ECO:0000256" key="6">
    <source>
        <dbReference type="ARBA" id="ARBA00023136"/>
    </source>
</evidence>
<feature type="transmembrane region" description="Helical" evidence="11">
    <location>
        <begin position="89"/>
        <end position="109"/>
    </location>
</feature>
<dbReference type="PANTHER" id="PTHR19139">
    <property type="entry name" value="AQUAPORIN TRANSPORTER"/>
    <property type="match status" value="1"/>
</dbReference>
<comment type="catalytic activity">
    <reaction evidence="8">
        <text>H2O(in) = H2O(out)</text>
        <dbReference type="Rhea" id="RHEA:29667"/>
        <dbReference type="ChEBI" id="CHEBI:15377"/>
    </reaction>
</comment>
<keyword evidence="7" id="KW-0325">Glycoprotein</keyword>
<evidence type="ECO:0000256" key="2">
    <source>
        <dbReference type="ARBA" id="ARBA00006175"/>
    </source>
</evidence>
<evidence type="ECO:0000256" key="3">
    <source>
        <dbReference type="ARBA" id="ARBA00022692"/>
    </source>
</evidence>
<keyword evidence="6 11" id="KW-0472">Membrane</keyword>
<evidence type="ECO:0000256" key="1">
    <source>
        <dbReference type="ARBA" id="ARBA00004141"/>
    </source>
</evidence>
<evidence type="ECO:0000256" key="8">
    <source>
        <dbReference type="ARBA" id="ARBA00034651"/>
    </source>
</evidence>
<evidence type="ECO:0000256" key="11">
    <source>
        <dbReference type="SAM" id="Phobius"/>
    </source>
</evidence>
<comment type="caution">
    <text evidence="12">The sequence shown here is derived from an EMBL/GenBank/DDBJ whole genome shotgun (WGS) entry which is preliminary data.</text>
</comment>
<dbReference type="InterPro" id="IPR000425">
    <property type="entry name" value="MIP"/>
</dbReference>
<dbReference type="InterPro" id="IPR034294">
    <property type="entry name" value="Aquaporin_transptr"/>
</dbReference>
<dbReference type="Proteomes" id="UP000308133">
    <property type="component" value="Unassembled WGS sequence"/>
</dbReference>
<sequence length="395" mass="42138">MNVDAPSGGLHLPFVKQKGRGPNGERRLPGFEWLPNKFRNHFIAMMGEFCGTFLFLFFAFSATQVANASTIGSDTGGNGSLSQVPNTGALLYISLAFGFSLAVNAWVFFRISGGLFNPAVTLGMCLIGAVKWSRGGLIFISQMLGAMCSAAVTSALFPGDLNVTTALSAGTSLAQGVFIEMFLTAMLVFTIFMLAAEKHKGTFLAPVGIGLALFIAELSGVYFTGGSLNPARSFGPCVALRSFPNEHWIYWLGPALGACLAVGLYRFIKTLEYETANPGQDFNEKEAEVFNPDDDPVRASEVQRPTVAIGNPDYVVDAQGVRSSRDLDSLNRNRSTASTVSPVVSRNVPRYDGAATDHQPTAPAPTREPVPSDRFSAATQVEEGTMGGNYKVSGL</sequence>
<keyword evidence="5 11" id="KW-1133">Transmembrane helix</keyword>
<feature type="region of interest" description="Disordered" evidence="10">
    <location>
        <begin position="321"/>
        <end position="395"/>
    </location>
</feature>
<keyword evidence="9" id="KW-0813">Transport</keyword>
<evidence type="ECO:0000256" key="5">
    <source>
        <dbReference type="ARBA" id="ARBA00022989"/>
    </source>
</evidence>
<evidence type="ECO:0000313" key="12">
    <source>
        <dbReference type="EMBL" id="TKX18937.1"/>
    </source>
</evidence>
<organism evidence="12 13">
    <name type="scientific">Elsinoe australis</name>
    <dbReference type="NCBI Taxonomy" id="40998"/>
    <lineage>
        <taxon>Eukaryota</taxon>
        <taxon>Fungi</taxon>
        <taxon>Dikarya</taxon>
        <taxon>Ascomycota</taxon>
        <taxon>Pezizomycotina</taxon>
        <taxon>Dothideomycetes</taxon>
        <taxon>Dothideomycetidae</taxon>
        <taxon>Myriangiales</taxon>
        <taxon>Elsinoaceae</taxon>
        <taxon>Elsinoe</taxon>
    </lineage>
</organism>
<feature type="region of interest" description="Disordered" evidence="10">
    <location>
        <begin position="1"/>
        <end position="23"/>
    </location>
</feature>
<keyword evidence="4" id="KW-0677">Repeat</keyword>
<dbReference type="EMBL" id="PTQR01000123">
    <property type="protein sequence ID" value="TKX18937.1"/>
    <property type="molecule type" value="Genomic_DNA"/>
</dbReference>
<dbReference type="GO" id="GO:0005886">
    <property type="term" value="C:plasma membrane"/>
    <property type="evidence" value="ECO:0007669"/>
    <property type="project" value="TreeGrafter"/>
</dbReference>
<feature type="transmembrane region" description="Helical" evidence="11">
    <location>
        <begin position="115"/>
        <end position="130"/>
    </location>
</feature>
<evidence type="ECO:0000313" key="13">
    <source>
        <dbReference type="Proteomes" id="UP000308133"/>
    </source>
</evidence>
<comment type="subcellular location">
    <subcellularLocation>
        <location evidence="1">Membrane</location>
        <topology evidence="1">Multi-pass membrane protein</topology>
    </subcellularLocation>
</comment>
<dbReference type="PRINTS" id="PR00783">
    <property type="entry name" value="MINTRINSICP"/>
</dbReference>
<feature type="compositionally biased region" description="Polar residues" evidence="10">
    <location>
        <begin position="332"/>
        <end position="344"/>
    </location>
</feature>
<dbReference type="InterPro" id="IPR023271">
    <property type="entry name" value="Aquaporin-like"/>
</dbReference>
<keyword evidence="3 9" id="KW-0812">Transmembrane</keyword>
<comment type="similarity">
    <text evidence="2 9">Belongs to the MIP/aquaporin (TC 1.A.8) family.</text>
</comment>
<dbReference type="Gene3D" id="1.20.1080.10">
    <property type="entry name" value="Glycerol uptake facilitator protein"/>
    <property type="match status" value="1"/>
</dbReference>
<accession>A0A4U7AV63</accession>
<dbReference type="AlphaFoldDB" id="A0A4U7AV63"/>
<dbReference type="Pfam" id="PF00230">
    <property type="entry name" value="MIP"/>
    <property type="match status" value="1"/>
</dbReference>
<evidence type="ECO:0000256" key="10">
    <source>
        <dbReference type="SAM" id="MobiDB-lite"/>
    </source>
</evidence>
<feature type="transmembrane region" description="Helical" evidence="11">
    <location>
        <begin position="42"/>
        <end position="60"/>
    </location>
</feature>
<dbReference type="GO" id="GO:0015250">
    <property type="term" value="F:water channel activity"/>
    <property type="evidence" value="ECO:0007669"/>
    <property type="project" value="TreeGrafter"/>
</dbReference>
<feature type="transmembrane region" description="Helical" evidence="11">
    <location>
        <begin position="137"/>
        <end position="157"/>
    </location>
</feature>
<evidence type="ECO:0000256" key="7">
    <source>
        <dbReference type="ARBA" id="ARBA00023180"/>
    </source>
</evidence>
<gene>
    <name evidence="12" type="ORF">C1H76_8826</name>
</gene>
<dbReference type="PANTHER" id="PTHR19139:SF199">
    <property type="entry name" value="MIP17260P"/>
    <property type="match status" value="1"/>
</dbReference>
<evidence type="ECO:0000256" key="9">
    <source>
        <dbReference type="RuleBase" id="RU000477"/>
    </source>
</evidence>
<evidence type="ECO:0000256" key="4">
    <source>
        <dbReference type="ARBA" id="ARBA00022737"/>
    </source>
</evidence>
<dbReference type="SUPFAM" id="SSF81338">
    <property type="entry name" value="Aquaporin-like"/>
    <property type="match status" value="1"/>
</dbReference>
<protein>
    <submittedName>
        <fullName evidence="12">Aquaporin-1</fullName>
    </submittedName>
</protein>